<dbReference type="OrthoDB" id="9814553at2"/>
<sequence>MNVEQIGTRLTNYRKNNSMTIKEFSQLSGVSTALLSQLERGMGNPSLSVLNSIAETMSLSISSLFEDAVKLDNLVKRVADQPVLSDSTKDNLEFQLLTTKSSKISDDLLRIIIKPHTETPYYPFGKNECEEIVLVEKGTLSVHSDSGDSVTLKKGDTMRLVPKLRYKIKNTSSHNAIILYIVSNAKDIL</sequence>
<dbReference type="Proteomes" id="UP000199512">
    <property type="component" value="Unassembled WGS sequence"/>
</dbReference>
<dbReference type="AlphaFoldDB" id="A0A1H8I8W1"/>
<evidence type="ECO:0000313" key="3">
    <source>
        <dbReference type="EMBL" id="SEN64761.1"/>
    </source>
</evidence>
<accession>A0A1H8I8W1</accession>
<proteinExistence type="predicted"/>
<evidence type="ECO:0000256" key="1">
    <source>
        <dbReference type="ARBA" id="ARBA00023125"/>
    </source>
</evidence>
<gene>
    <name evidence="3" type="ORF">SAMN05216454_10778</name>
</gene>
<dbReference type="CDD" id="cd02208">
    <property type="entry name" value="cupin_RmlC-like"/>
    <property type="match status" value="1"/>
</dbReference>
<feature type="domain" description="HTH cro/C1-type" evidence="2">
    <location>
        <begin position="10"/>
        <end position="64"/>
    </location>
</feature>
<dbReference type="CDD" id="cd00093">
    <property type="entry name" value="HTH_XRE"/>
    <property type="match status" value="1"/>
</dbReference>
<dbReference type="GO" id="GO:0005829">
    <property type="term" value="C:cytosol"/>
    <property type="evidence" value="ECO:0007669"/>
    <property type="project" value="TreeGrafter"/>
</dbReference>
<dbReference type="InterPro" id="IPR010982">
    <property type="entry name" value="Lambda_DNA-bd_dom_sf"/>
</dbReference>
<dbReference type="RefSeq" id="WP_091975586.1">
    <property type="nucleotide sequence ID" value="NZ_CAUWDX010000053.1"/>
</dbReference>
<dbReference type="PANTHER" id="PTHR46797:SF1">
    <property type="entry name" value="METHYLPHOSPHONATE SYNTHASE"/>
    <property type="match status" value="1"/>
</dbReference>
<organism evidence="3 4">
    <name type="scientific">Peptostreptococcus russellii</name>
    <dbReference type="NCBI Taxonomy" id="215200"/>
    <lineage>
        <taxon>Bacteria</taxon>
        <taxon>Bacillati</taxon>
        <taxon>Bacillota</taxon>
        <taxon>Clostridia</taxon>
        <taxon>Peptostreptococcales</taxon>
        <taxon>Peptostreptococcaceae</taxon>
        <taxon>Peptostreptococcus</taxon>
    </lineage>
</organism>
<protein>
    <submittedName>
        <fullName evidence="3">Transcriptional regulator, XRE family with cupin sensor</fullName>
    </submittedName>
</protein>
<name>A0A1H8I8W1_9FIRM</name>
<dbReference type="SMART" id="SM00530">
    <property type="entry name" value="HTH_XRE"/>
    <property type="match status" value="1"/>
</dbReference>
<dbReference type="GO" id="GO:0003677">
    <property type="term" value="F:DNA binding"/>
    <property type="evidence" value="ECO:0007669"/>
    <property type="project" value="UniProtKB-KW"/>
</dbReference>
<dbReference type="SUPFAM" id="SSF51182">
    <property type="entry name" value="RmlC-like cupins"/>
    <property type="match status" value="1"/>
</dbReference>
<reference evidence="3 4" key="1">
    <citation type="submission" date="2016-10" db="EMBL/GenBank/DDBJ databases">
        <authorList>
            <person name="de Groot N.N."/>
        </authorList>
    </citation>
    <scope>NUCLEOTIDE SEQUENCE [LARGE SCALE GENOMIC DNA]</scope>
    <source>
        <strain evidence="3 4">Calf135</strain>
    </source>
</reference>
<dbReference type="InterPro" id="IPR011051">
    <property type="entry name" value="RmlC_Cupin_sf"/>
</dbReference>
<keyword evidence="4" id="KW-1185">Reference proteome</keyword>
<keyword evidence="1" id="KW-0238">DNA-binding</keyword>
<dbReference type="EMBL" id="FODF01000007">
    <property type="protein sequence ID" value="SEN64761.1"/>
    <property type="molecule type" value="Genomic_DNA"/>
</dbReference>
<dbReference type="InterPro" id="IPR014710">
    <property type="entry name" value="RmlC-like_jellyroll"/>
</dbReference>
<dbReference type="InterPro" id="IPR050807">
    <property type="entry name" value="TransReg_Diox_bact_type"/>
</dbReference>
<dbReference type="PROSITE" id="PS50943">
    <property type="entry name" value="HTH_CROC1"/>
    <property type="match status" value="1"/>
</dbReference>
<dbReference type="GO" id="GO:0003700">
    <property type="term" value="F:DNA-binding transcription factor activity"/>
    <property type="evidence" value="ECO:0007669"/>
    <property type="project" value="TreeGrafter"/>
</dbReference>
<dbReference type="Gene3D" id="1.10.260.40">
    <property type="entry name" value="lambda repressor-like DNA-binding domains"/>
    <property type="match status" value="1"/>
</dbReference>
<evidence type="ECO:0000259" key="2">
    <source>
        <dbReference type="PROSITE" id="PS50943"/>
    </source>
</evidence>
<dbReference type="Gene3D" id="2.60.120.10">
    <property type="entry name" value="Jelly Rolls"/>
    <property type="match status" value="1"/>
</dbReference>
<dbReference type="STRING" id="215200.SAMN05216454_10778"/>
<dbReference type="Pfam" id="PF01381">
    <property type="entry name" value="HTH_3"/>
    <property type="match status" value="1"/>
</dbReference>
<evidence type="ECO:0000313" key="4">
    <source>
        <dbReference type="Proteomes" id="UP000199512"/>
    </source>
</evidence>
<dbReference type="SUPFAM" id="SSF47413">
    <property type="entry name" value="lambda repressor-like DNA-binding domains"/>
    <property type="match status" value="1"/>
</dbReference>
<dbReference type="InterPro" id="IPR001387">
    <property type="entry name" value="Cro/C1-type_HTH"/>
</dbReference>
<dbReference type="PANTHER" id="PTHR46797">
    <property type="entry name" value="HTH-TYPE TRANSCRIPTIONAL REGULATOR"/>
    <property type="match status" value="1"/>
</dbReference>